<dbReference type="GO" id="GO:0045944">
    <property type="term" value="P:positive regulation of transcription by RNA polymerase II"/>
    <property type="evidence" value="ECO:0007669"/>
    <property type="project" value="TreeGrafter"/>
</dbReference>
<dbReference type="PANTHER" id="PTHR22793">
    <property type="entry name" value="MYOCARDIN-RELATED TRANSCRIPTION FACTOR-RELATED"/>
    <property type="match status" value="1"/>
</dbReference>
<feature type="compositionally biased region" description="Polar residues" evidence="5">
    <location>
        <begin position="51"/>
        <end position="63"/>
    </location>
</feature>
<keyword evidence="3" id="KW-0539">Nucleus</keyword>
<dbReference type="Gene3D" id="6.10.150.10">
    <property type="match status" value="1"/>
</dbReference>
<dbReference type="GO" id="GO:0005634">
    <property type="term" value="C:nucleus"/>
    <property type="evidence" value="ECO:0007669"/>
    <property type="project" value="UniProtKB-SubCell"/>
</dbReference>
<sequence length="116" mass="13192">MPDNPERLTIIDETSISKSNNPASPIRQSSLEKHLQQRPNAQELKDRHILLSTTAAPSLQGQQKELEKKMRADSLNDKISKRPNPEELVKKGILTDADKLYEERIEEEYAKREGGS</sequence>
<dbReference type="OrthoDB" id="197676at2759"/>
<evidence type="ECO:0000313" key="6">
    <source>
        <dbReference type="EMBL" id="RKF62591.1"/>
    </source>
</evidence>
<comment type="caution">
    <text evidence="6">The sequence shown here is derived from an EMBL/GenBank/DDBJ whole genome shotgun (WGS) entry which is preliminary data.</text>
</comment>
<evidence type="ECO:0000256" key="4">
    <source>
        <dbReference type="PROSITE-ProRule" id="PRU00401"/>
    </source>
</evidence>
<reference evidence="6 7" key="1">
    <citation type="journal article" date="2018" name="BMC Genomics">
        <title>Comparative genome analyses reveal sequence features reflecting distinct modes of host-adaptation between dicot and monocot powdery mildew.</title>
        <authorList>
            <person name="Wu Y."/>
            <person name="Ma X."/>
            <person name="Pan Z."/>
            <person name="Kale S.D."/>
            <person name="Song Y."/>
            <person name="King H."/>
            <person name="Zhang Q."/>
            <person name="Presley C."/>
            <person name="Deng X."/>
            <person name="Wei C.I."/>
            <person name="Xiao S."/>
        </authorList>
    </citation>
    <scope>NUCLEOTIDE SEQUENCE [LARGE SCALE GENOMIC DNA]</scope>
    <source>
        <strain evidence="6">UMSG2</strain>
    </source>
</reference>
<feature type="compositionally biased region" description="Basic and acidic residues" evidence="5">
    <location>
        <begin position="64"/>
        <end position="90"/>
    </location>
</feature>
<dbReference type="Proteomes" id="UP000286134">
    <property type="component" value="Unassembled WGS sequence"/>
</dbReference>
<proteinExistence type="predicted"/>
<dbReference type="InterPro" id="IPR043451">
    <property type="entry name" value="Myocardin-like"/>
</dbReference>
<keyword evidence="7" id="KW-1185">Reference proteome</keyword>
<gene>
    <name evidence="6" type="ORF">OnM2_032075</name>
</gene>
<dbReference type="PROSITE" id="PS51073">
    <property type="entry name" value="RPEL"/>
    <property type="match status" value="2"/>
</dbReference>
<dbReference type="AlphaFoldDB" id="A0A420HYT8"/>
<evidence type="ECO:0000256" key="5">
    <source>
        <dbReference type="SAM" id="MobiDB-lite"/>
    </source>
</evidence>
<feature type="compositionally biased region" description="Polar residues" evidence="5">
    <location>
        <begin position="12"/>
        <end position="29"/>
    </location>
</feature>
<evidence type="ECO:0000256" key="2">
    <source>
        <dbReference type="ARBA" id="ARBA00022737"/>
    </source>
</evidence>
<dbReference type="PANTHER" id="PTHR22793:SF12">
    <property type="entry name" value="MYOCARDIN-RELATED TRANSCRIPTION FACTOR, ISOFORM H"/>
    <property type="match status" value="1"/>
</dbReference>
<feature type="region of interest" description="Disordered" evidence="5">
    <location>
        <begin position="1"/>
        <end position="91"/>
    </location>
</feature>
<evidence type="ECO:0000256" key="3">
    <source>
        <dbReference type="ARBA" id="ARBA00023242"/>
    </source>
</evidence>
<organism evidence="6 7">
    <name type="scientific">Erysiphe neolycopersici</name>
    <dbReference type="NCBI Taxonomy" id="212602"/>
    <lineage>
        <taxon>Eukaryota</taxon>
        <taxon>Fungi</taxon>
        <taxon>Dikarya</taxon>
        <taxon>Ascomycota</taxon>
        <taxon>Pezizomycotina</taxon>
        <taxon>Leotiomycetes</taxon>
        <taxon>Erysiphales</taxon>
        <taxon>Erysiphaceae</taxon>
        <taxon>Erysiphe</taxon>
    </lineage>
</organism>
<feature type="repeat" description="RPEL" evidence="4">
    <location>
        <begin position="29"/>
        <end position="54"/>
    </location>
</feature>
<dbReference type="STRING" id="212602.A0A420HYT8"/>
<comment type="subcellular location">
    <subcellularLocation>
        <location evidence="1">Nucleus</location>
    </subcellularLocation>
</comment>
<keyword evidence="2" id="KW-0677">Repeat</keyword>
<feature type="compositionally biased region" description="Basic and acidic residues" evidence="5">
    <location>
        <begin position="1"/>
        <end position="10"/>
    </location>
</feature>
<protein>
    <submittedName>
        <fullName evidence="6">Putative rpel repeat protein</fullName>
    </submittedName>
</protein>
<dbReference type="Pfam" id="PF02755">
    <property type="entry name" value="RPEL"/>
    <property type="match status" value="2"/>
</dbReference>
<name>A0A420HYT8_9PEZI</name>
<dbReference type="InterPro" id="IPR004018">
    <property type="entry name" value="RPEL_repeat"/>
</dbReference>
<evidence type="ECO:0000313" key="7">
    <source>
        <dbReference type="Proteomes" id="UP000286134"/>
    </source>
</evidence>
<dbReference type="EMBL" id="MCFK01003244">
    <property type="protein sequence ID" value="RKF62591.1"/>
    <property type="molecule type" value="Genomic_DNA"/>
</dbReference>
<accession>A0A420HYT8</accession>
<evidence type="ECO:0000256" key="1">
    <source>
        <dbReference type="ARBA" id="ARBA00004123"/>
    </source>
</evidence>
<dbReference type="GO" id="GO:0003713">
    <property type="term" value="F:transcription coactivator activity"/>
    <property type="evidence" value="ECO:0007669"/>
    <property type="project" value="TreeGrafter"/>
</dbReference>
<dbReference type="SMART" id="SM00707">
    <property type="entry name" value="RPEL"/>
    <property type="match status" value="2"/>
</dbReference>
<feature type="repeat" description="RPEL" evidence="4">
    <location>
        <begin position="73"/>
        <end position="98"/>
    </location>
</feature>